<feature type="region of interest" description="Disordered" evidence="1">
    <location>
        <begin position="59"/>
        <end position="160"/>
    </location>
</feature>
<organism evidence="2 3">
    <name type="scientific">Trichogramma brassicae</name>
    <dbReference type="NCBI Taxonomy" id="86971"/>
    <lineage>
        <taxon>Eukaryota</taxon>
        <taxon>Metazoa</taxon>
        <taxon>Ecdysozoa</taxon>
        <taxon>Arthropoda</taxon>
        <taxon>Hexapoda</taxon>
        <taxon>Insecta</taxon>
        <taxon>Pterygota</taxon>
        <taxon>Neoptera</taxon>
        <taxon>Endopterygota</taxon>
        <taxon>Hymenoptera</taxon>
        <taxon>Apocrita</taxon>
        <taxon>Proctotrupomorpha</taxon>
        <taxon>Chalcidoidea</taxon>
        <taxon>Trichogrammatidae</taxon>
        <taxon>Trichogramma</taxon>
    </lineage>
</organism>
<evidence type="ECO:0000313" key="2">
    <source>
        <dbReference type="EMBL" id="CAB0044394.1"/>
    </source>
</evidence>
<dbReference type="EMBL" id="CADCXV010001442">
    <property type="protein sequence ID" value="CAB0044394.1"/>
    <property type="molecule type" value="Genomic_DNA"/>
</dbReference>
<dbReference type="Proteomes" id="UP000479190">
    <property type="component" value="Unassembled WGS sequence"/>
</dbReference>
<accession>A0A6H5J2Z8</accession>
<evidence type="ECO:0000256" key="1">
    <source>
        <dbReference type="SAM" id="MobiDB-lite"/>
    </source>
</evidence>
<name>A0A6H5J2Z8_9HYME</name>
<feature type="compositionally biased region" description="Basic and acidic residues" evidence="1">
    <location>
        <begin position="118"/>
        <end position="143"/>
    </location>
</feature>
<keyword evidence="3" id="KW-1185">Reference proteome</keyword>
<evidence type="ECO:0000313" key="3">
    <source>
        <dbReference type="Proteomes" id="UP000479190"/>
    </source>
</evidence>
<feature type="compositionally biased region" description="Polar residues" evidence="1">
    <location>
        <begin position="85"/>
        <end position="97"/>
    </location>
</feature>
<sequence length="160" mass="18196">MVIARLVEFCSNRDYLANTILCLWKLCMRESKASKHERYNVTWAKELAPRGWWTISNARPVGERQGACPPDGPNKSELIRRSRTSDPTLQPISQEQSSKQKSDAVRVQSSCGGPGAAKSEKHVDKFSERRRGISEKSSDDARHGRTHTSYYTMIEIRDSR</sequence>
<protein>
    <submittedName>
        <fullName evidence="2">Uncharacterized protein</fullName>
    </submittedName>
</protein>
<dbReference type="AlphaFoldDB" id="A0A6H5J2Z8"/>
<proteinExistence type="predicted"/>
<gene>
    <name evidence="2" type="ORF">TBRA_LOCUS15982</name>
</gene>
<reference evidence="2 3" key="1">
    <citation type="submission" date="2020-02" db="EMBL/GenBank/DDBJ databases">
        <authorList>
            <person name="Ferguson B K."/>
        </authorList>
    </citation>
    <scope>NUCLEOTIDE SEQUENCE [LARGE SCALE GENOMIC DNA]</scope>
</reference>